<evidence type="ECO:0008006" key="4">
    <source>
        <dbReference type="Google" id="ProtNLM"/>
    </source>
</evidence>
<dbReference type="AlphaFoldDB" id="A0A933GKZ8"/>
<dbReference type="Proteomes" id="UP000772181">
    <property type="component" value="Unassembled WGS sequence"/>
</dbReference>
<evidence type="ECO:0000313" key="2">
    <source>
        <dbReference type="EMBL" id="MBI4595807.1"/>
    </source>
</evidence>
<feature type="chain" id="PRO_5037596962" description="DUF3828 domain-containing protein" evidence="1">
    <location>
        <begin position="26"/>
        <end position="173"/>
    </location>
</feature>
<reference evidence="2" key="1">
    <citation type="submission" date="2020-07" db="EMBL/GenBank/DDBJ databases">
        <title>Huge and variable diversity of episymbiotic CPR bacteria and DPANN archaea in groundwater ecosystems.</title>
        <authorList>
            <person name="He C.Y."/>
            <person name="Keren R."/>
            <person name="Whittaker M."/>
            <person name="Farag I.F."/>
            <person name="Doudna J."/>
            <person name="Cate J.H.D."/>
            <person name="Banfield J.F."/>
        </authorList>
    </citation>
    <scope>NUCLEOTIDE SEQUENCE</scope>
    <source>
        <strain evidence="2">NC_groundwater_1482_Ag_S-0.65um_47_24</strain>
    </source>
</reference>
<evidence type="ECO:0000256" key="1">
    <source>
        <dbReference type="SAM" id="SignalP"/>
    </source>
</evidence>
<proteinExistence type="predicted"/>
<keyword evidence="1" id="KW-0732">Signal</keyword>
<gene>
    <name evidence="2" type="ORF">HY730_05435</name>
</gene>
<accession>A0A933GKZ8</accession>
<protein>
    <recommendedName>
        <fullName evidence="4">DUF3828 domain-containing protein</fullName>
    </recommendedName>
</protein>
<sequence>MTKVFHVAFSQILIVLMCFSVNSIAADSHEYKKPEDVVAWLYRDFAWEAIMGHTYWKNGSLLNQPREILSLYFSDELVSLILKDRECVREKHELCNLDFNPIFVSQDPAATDLEISPADQSSTVHVQFIYPSNMKRIELDFKVERTTRGWRISDIVYKEFLPLRKILSMELNK</sequence>
<name>A0A933GKZ8_UNCTE</name>
<organism evidence="2 3">
    <name type="scientific">Tectimicrobiota bacterium</name>
    <dbReference type="NCBI Taxonomy" id="2528274"/>
    <lineage>
        <taxon>Bacteria</taxon>
        <taxon>Pseudomonadati</taxon>
        <taxon>Nitrospinota/Tectimicrobiota group</taxon>
        <taxon>Candidatus Tectimicrobiota</taxon>
    </lineage>
</organism>
<feature type="signal peptide" evidence="1">
    <location>
        <begin position="1"/>
        <end position="25"/>
    </location>
</feature>
<evidence type="ECO:0000313" key="3">
    <source>
        <dbReference type="Proteomes" id="UP000772181"/>
    </source>
</evidence>
<comment type="caution">
    <text evidence="2">The sequence shown here is derived from an EMBL/GenBank/DDBJ whole genome shotgun (WGS) entry which is preliminary data.</text>
</comment>
<dbReference type="EMBL" id="JACQWF010000248">
    <property type="protein sequence ID" value="MBI4595807.1"/>
    <property type="molecule type" value="Genomic_DNA"/>
</dbReference>